<dbReference type="InterPro" id="IPR005715">
    <property type="entry name" value="Glu_5kinase/COase_Synthase"/>
</dbReference>
<evidence type="ECO:0000256" key="6">
    <source>
        <dbReference type="ARBA" id="ARBA00022777"/>
    </source>
</evidence>
<proteinExistence type="predicted"/>
<dbReference type="SUPFAM" id="SSF53633">
    <property type="entry name" value="Carbamate kinase-like"/>
    <property type="match status" value="1"/>
</dbReference>
<dbReference type="EMBL" id="CAJRAU010000003">
    <property type="protein sequence ID" value="CAG5070073.1"/>
    <property type="molecule type" value="Genomic_DNA"/>
</dbReference>
<dbReference type="InterPro" id="IPR001057">
    <property type="entry name" value="Glu/AcGlu_kinase"/>
</dbReference>
<gene>
    <name evidence="9" type="primary">proB</name>
    <name evidence="9" type="ORF">DYBT9623_02813</name>
</gene>
<dbReference type="CDD" id="cd21157">
    <property type="entry name" value="PUA_G5K"/>
    <property type="match status" value="1"/>
</dbReference>
<evidence type="ECO:0000256" key="2">
    <source>
        <dbReference type="ARBA" id="ARBA00022605"/>
    </source>
</evidence>
<dbReference type="SMART" id="SM00359">
    <property type="entry name" value="PUA"/>
    <property type="match status" value="1"/>
</dbReference>
<dbReference type="EC" id="2.7.2.11" evidence="9"/>
<evidence type="ECO:0000259" key="8">
    <source>
        <dbReference type="SMART" id="SM00359"/>
    </source>
</evidence>
<dbReference type="Pfam" id="PF00696">
    <property type="entry name" value="AA_kinase"/>
    <property type="match status" value="1"/>
</dbReference>
<dbReference type="Gene3D" id="3.40.1160.10">
    <property type="entry name" value="Acetylglutamate kinase-like"/>
    <property type="match status" value="1"/>
</dbReference>
<keyword evidence="2" id="KW-0028">Amino-acid biosynthesis</keyword>
<dbReference type="Proteomes" id="UP000679725">
    <property type="component" value="Unassembled WGS sequence"/>
</dbReference>
<name>A0ABN7RAB5_9BACT</name>
<dbReference type="InterPro" id="IPR001048">
    <property type="entry name" value="Asp/Glu/Uridylate_kinase"/>
</dbReference>
<sequence length="356" mass="38697">MLRPSECCFLNPEVSKPILVIKFGTASITLPSGEPDNGKISEIARQVSEIHAQYRIIIVSSGAVGAGKAYIRNYKGTMTQRKAAASVGNPLLVGLYASYFAPKHIFIAQSLCERQHFANRDKFLQLKETFEELWENDIIPIVNENDVVSDRELKFSDNDELATLLAVGFGAESLMFCTSVGGLLDEEGQILRNVSNVNEVFKFVKTDKSFLGLGGMASKLTFAKLAARMAIRVVIFGMNAKNELLRALNGDAGTLITPGKSTLSARNRWLGSGGLVSGRLQIDEGASKALSKRKSLLAVGVTEVTGDFESGEIIEIYSAAEEMIAVARARETSTAIRQNLKTMNFEVAHANDIVLL</sequence>
<evidence type="ECO:0000313" key="9">
    <source>
        <dbReference type="EMBL" id="CAG5070073.1"/>
    </source>
</evidence>
<keyword evidence="7" id="KW-0067">ATP-binding</keyword>
<dbReference type="InterPro" id="IPR036393">
    <property type="entry name" value="AceGlu_kinase-like_sf"/>
</dbReference>
<dbReference type="NCBIfam" id="TIGR01027">
    <property type="entry name" value="proB"/>
    <property type="match status" value="1"/>
</dbReference>
<keyword evidence="4 9" id="KW-0808">Transferase</keyword>
<evidence type="ECO:0000256" key="4">
    <source>
        <dbReference type="ARBA" id="ARBA00022679"/>
    </source>
</evidence>
<dbReference type="PANTHER" id="PTHR43654">
    <property type="entry name" value="GLUTAMATE 5-KINASE"/>
    <property type="match status" value="1"/>
</dbReference>
<dbReference type="SUPFAM" id="SSF88697">
    <property type="entry name" value="PUA domain-like"/>
    <property type="match status" value="1"/>
</dbReference>
<dbReference type="InterPro" id="IPR011529">
    <property type="entry name" value="Glu_5kinase"/>
</dbReference>
<keyword evidence="10" id="KW-1185">Reference proteome</keyword>
<dbReference type="Gene3D" id="2.30.130.10">
    <property type="entry name" value="PUA domain"/>
    <property type="match status" value="1"/>
</dbReference>
<dbReference type="Pfam" id="PF01472">
    <property type="entry name" value="PUA"/>
    <property type="match status" value="1"/>
</dbReference>
<evidence type="ECO:0000256" key="3">
    <source>
        <dbReference type="ARBA" id="ARBA00022650"/>
    </source>
</evidence>
<evidence type="ECO:0000256" key="1">
    <source>
        <dbReference type="ARBA" id="ARBA00022490"/>
    </source>
</evidence>
<dbReference type="InterPro" id="IPR015947">
    <property type="entry name" value="PUA-like_sf"/>
</dbReference>
<feature type="domain" description="PUA" evidence="8">
    <location>
        <begin position="278"/>
        <end position="352"/>
    </location>
</feature>
<dbReference type="PANTHER" id="PTHR43654:SF1">
    <property type="entry name" value="ISOPENTENYL PHOSPHATE KINASE"/>
    <property type="match status" value="1"/>
</dbReference>
<dbReference type="GO" id="GO:0004349">
    <property type="term" value="F:glutamate 5-kinase activity"/>
    <property type="evidence" value="ECO:0007669"/>
    <property type="project" value="UniProtKB-EC"/>
</dbReference>
<organism evidence="9 10">
    <name type="scientific">Dyadobacter linearis</name>
    <dbReference type="NCBI Taxonomy" id="2823330"/>
    <lineage>
        <taxon>Bacteria</taxon>
        <taxon>Pseudomonadati</taxon>
        <taxon>Bacteroidota</taxon>
        <taxon>Cytophagia</taxon>
        <taxon>Cytophagales</taxon>
        <taxon>Spirosomataceae</taxon>
        <taxon>Dyadobacter</taxon>
    </lineage>
</organism>
<dbReference type="PROSITE" id="PS50890">
    <property type="entry name" value="PUA"/>
    <property type="match status" value="1"/>
</dbReference>
<evidence type="ECO:0000313" key="10">
    <source>
        <dbReference type="Proteomes" id="UP000679725"/>
    </source>
</evidence>
<keyword evidence="1" id="KW-0963">Cytoplasm</keyword>
<keyword evidence="5" id="KW-0547">Nucleotide-binding</keyword>
<keyword evidence="6" id="KW-0418">Kinase</keyword>
<comment type="caution">
    <text evidence="9">The sequence shown here is derived from an EMBL/GenBank/DDBJ whole genome shotgun (WGS) entry which is preliminary data.</text>
</comment>
<evidence type="ECO:0000256" key="5">
    <source>
        <dbReference type="ARBA" id="ARBA00022741"/>
    </source>
</evidence>
<dbReference type="InterPro" id="IPR002478">
    <property type="entry name" value="PUA"/>
</dbReference>
<accession>A0ABN7RAB5</accession>
<protein>
    <submittedName>
        <fullName evidence="9">Glutamate 5-kinase</fullName>
        <ecNumber evidence="9">2.7.2.11</ecNumber>
    </submittedName>
</protein>
<reference evidence="9 10" key="1">
    <citation type="submission" date="2021-04" db="EMBL/GenBank/DDBJ databases">
        <authorList>
            <person name="Rodrigo-Torres L."/>
            <person name="Arahal R. D."/>
            <person name="Lucena T."/>
        </authorList>
    </citation>
    <scope>NUCLEOTIDE SEQUENCE [LARGE SCALE GENOMIC DNA]</scope>
    <source>
        <strain evidence="9 10">CECT 9623</strain>
    </source>
</reference>
<keyword evidence="3" id="KW-0641">Proline biosynthesis</keyword>
<dbReference type="InterPro" id="IPR036974">
    <property type="entry name" value="PUA_sf"/>
</dbReference>
<dbReference type="PIRSF" id="PIRSF000729">
    <property type="entry name" value="GK"/>
    <property type="match status" value="1"/>
</dbReference>
<evidence type="ECO:0000256" key="7">
    <source>
        <dbReference type="ARBA" id="ARBA00022840"/>
    </source>
</evidence>
<dbReference type="PRINTS" id="PR00474">
    <property type="entry name" value="GLU5KINASE"/>
</dbReference>